<dbReference type="Gene3D" id="2.10.109.10">
    <property type="entry name" value="Umud Fragment, subunit A"/>
    <property type="match status" value="1"/>
</dbReference>
<dbReference type="EMBL" id="AGUD01000040">
    <property type="protein sequence ID" value="EHN12223.1"/>
    <property type="molecule type" value="Genomic_DNA"/>
</dbReference>
<dbReference type="PRINTS" id="PR00727">
    <property type="entry name" value="LEADERPTASE"/>
</dbReference>
<dbReference type="CDD" id="cd06530">
    <property type="entry name" value="S26_SPase_I"/>
    <property type="match status" value="1"/>
</dbReference>
<evidence type="ECO:0000313" key="10">
    <source>
        <dbReference type="EMBL" id="EHN12223.1"/>
    </source>
</evidence>
<comment type="subcellular location">
    <subcellularLocation>
        <location evidence="2">Cell membrane</location>
        <topology evidence="2">Single-pass type II membrane protein</topology>
    </subcellularLocation>
    <subcellularLocation>
        <location evidence="8">Membrane</location>
        <topology evidence="8">Single-pass type II membrane protein</topology>
    </subcellularLocation>
</comment>
<dbReference type="PROSITE" id="PS00501">
    <property type="entry name" value="SPASE_I_1"/>
    <property type="match status" value="1"/>
</dbReference>
<reference evidence="10 11" key="1">
    <citation type="journal article" date="2013" name="Biodegradation">
        <title>Quantitative proteomic analysis of ibuprofen-degrading Patulibacter sp. strain I11.</title>
        <authorList>
            <person name="Almeida B."/>
            <person name="Kjeldal H."/>
            <person name="Lolas I."/>
            <person name="Knudsen A.D."/>
            <person name="Carvalho G."/>
            <person name="Nielsen K.L."/>
            <person name="Barreto Crespo M.T."/>
            <person name="Stensballe A."/>
            <person name="Nielsen J.L."/>
        </authorList>
    </citation>
    <scope>NUCLEOTIDE SEQUENCE [LARGE SCALE GENOMIC DNA]</scope>
    <source>
        <strain evidence="10 11">I11</strain>
    </source>
</reference>
<evidence type="ECO:0000256" key="8">
    <source>
        <dbReference type="RuleBase" id="RU362042"/>
    </source>
</evidence>
<feature type="active site" evidence="7">
    <location>
        <position position="93"/>
    </location>
</feature>
<keyword evidence="11" id="KW-1185">Reference proteome</keyword>
<dbReference type="AlphaFoldDB" id="H0E286"/>
<comment type="catalytic activity">
    <reaction evidence="1 8">
        <text>Cleavage of hydrophobic, N-terminal signal or leader sequences from secreted and periplasmic proteins.</text>
        <dbReference type="EC" id="3.4.21.89"/>
    </reaction>
</comment>
<dbReference type="InterPro" id="IPR019758">
    <property type="entry name" value="Pept_S26A_signal_pept_1_CS"/>
</dbReference>
<dbReference type="Proteomes" id="UP000005143">
    <property type="component" value="Unassembled WGS sequence"/>
</dbReference>
<dbReference type="Pfam" id="PF10502">
    <property type="entry name" value="Peptidase_S26"/>
    <property type="match status" value="1"/>
</dbReference>
<protein>
    <recommendedName>
        <fullName evidence="4 8">Signal peptidase I</fullName>
        <ecNumber evidence="4 8">3.4.21.89</ecNumber>
    </recommendedName>
</protein>
<dbReference type="InterPro" id="IPR036286">
    <property type="entry name" value="LexA/Signal_pep-like_sf"/>
</dbReference>
<dbReference type="InterPro" id="IPR000223">
    <property type="entry name" value="Pept_S26A_signal_pept_1"/>
</dbReference>
<sequence>MALGLVFAVQTLAVKPYKIPSGSMEPTLRIGQRVVVERVTHRLGESPSVGDVVVFRPPVGAPDQVCADPHQGAGTPTPCAVPGTRRADETFIKRVVGVAGDRIELRRGRVIRNGRRTGEPFIRRCARDPACSFPRSIVVPRDTVYVLGDNRGDSDDSRFWGPVPVDWVIGRAVGSYWPPSRIGGL</sequence>
<evidence type="ECO:0000259" key="9">
    <source>
        <dbReference type="Pfam" id="PF10502"/>
    </source>
</evidence>
<dbReference type="GO" id="GO:0005886">
    <property type="term" value="C:plasma membrane"/>
    <property type="evidence" value="ECO:0007669"/>
    <property type="project" value="UniProtKB-SubCell"/>
</dbReference>
<keyword evidence="5 8" id="KW-0645">Protease</keyword>
<dbReference type="GO" id="GO:0004252">
    <property type="term" value="F:serine-type endopeptidase activity"/>
    <property type="evidence" value="ECO:0007669"/>
    <property type="project" value="InterPro"/>
</dbReference>
<accession>H0E286</accession>
<dbReference type="PATRIC" id="fig|1097667.3.peg.896"/>
<feature type="domain" description="Peptidase S26" evidence="9">
    <location>
        <begin position="1"/>
        <end position="177"/>
    </location>
</feature>
<dbReference type="PANTHER" id="PTHR43390:SF1">
    <property type="entry name" value="CHLOROPLAST PROCESSING PEPTIDASE"/>
    <property type="match status" value="1"/>
</dbReference>
<evidence type="ECO:0000256" key="1">
    <source>
        <dbReference type="ARBA" id="ARBA00000677"/>
    </source>
</evidence>
<dbReference type="NCBIfam" id="TIGR02227">
    <property type="entry name" value="sigpep_I_bact"/>
    <property type="match status" value="1"/>
</dbReference>
<name>H0E286_9ACTN</name>
<keyword evidence="6 8" id="KW-0378">Hydrolase</keyword>
<comment type="caution">
    <text evidence="10">The sequence shown here is derived from an EMBL/GenBank/DDBJ whole genome shotgun (WGS) entry which is preliminary data.</text>
</comment>
<dbReference type="InterPro" id="IPR019533">
    <property type="entry name" value="Peptidase_S26"/>
</dbReference>
<dbReference type="GO" id="GO:0009003">
    <property type="term" value="F:signal peptidase activity"/>
    <property type="evidence" value="ECO:0007669"/>
    <property type="project" value="UniProtKB-EC"/>
</dbReference>
<evidence type="ECO:0000256" key="2">
    <source>
        <dbReference type="ARBA" id="ARBA00004401"/>
    </source>
</evidence>
<evidence type="ECO:0000256" key="4">
    <source>
        <dbReference type="ARBA" id="ARBA00013208"/>
    </source>
</evidence>
<dbReference type="InterPro" id="IPR019756">
    <property type="entry name" value="Pept_S26A_signal_pept_1_Ser-AS"/>
</dbReference>
<dbReference type="SUPFAM" id="SSF51306">
    <property type="entry name" value="LexA/Signal peptidase"/>
    <property type="match status" value="1"/>
</dbReference>
<dbReference type="MEROPS" id="S26.025"/>
<dbReference type="GO" id="GO:0006465">
    <property type="term" value="P:signal peptide processing"/>
    <property type="evidence" value="ECO:0007669"/>
    <property type="project" value="InterPro"/>
</dbReference>
<evidence type="ECO:0000256" key="7">
    <source>
        <dbReference type="PIRSR" id="PIRSR600223-1"/>
    </source>
</evidence>
<evidence type="ECO:0000313" key="11">
    <source>
        <dbReference type="Proteomes" id="UP000005143"/>
    </source>
</evidence>
<proteinExistence type="inferred from homology"/>
<comment type="similarity">
    <text evidence="3 8">Belongs to the peptidase S26 family.</text>
</comment>
<gene>
    <name evidence="10" type="ORF">PAI11_08990</name>
</gene>
<evidence type="ECO:0000256" key="5">
    <source>
        <dbReference type="ARBA" id="ARBA00022670"/>
    </source>
</evidence>
<evidence type="ECO:0000256" key="6">
    <source>
        <dbReference type="ARBA" id="ARBA00022801"/>
    </source>
</evidence>
<dbReference type="EC" id="3.4.21.89" evidence="4 8"/>
<dbReference type="PANTHER" id="PTHR43390">
    <property type="entry name" value="SIGNAL PEPTIDASE I"/>
    <property type="match status" value="1"/>
</dbReference>
<feature type="active site" evidence="7">
    <location>
        <position position="23"/>
    </location>
</feature>
<evidence type="ECO:0000256" key="3">
    <source>
        <dbReference type="ARBA" id="ARBA00009370"/>
    </source>
</evidence>
<dbReference type="PROSITE" id="PS00761">
    <property type="entry name" value="SPASE_I_3"/>
    <property type="match status" value="1"/>
</dbReference>
<dbReference type="RefSeq" id="WP_007571354.1">
    <property type="nucleotide sequence ID" value="NZ_AGUD01000040.1"/>
</dbReference>
<organism evidence="10 11">
    <name type="scientific">Patulibacter medicamentivorans</name>
    <dbReference type="NCBI Taxonomy" id="1097667"/>
    <lineage>
        <taxon>Bacteria</taxon>
        <taxon>Bacillati</taxon>
        <taxon>Actinomycetota</taxon>
        <taxon>Thermoleophilia</taxon>
        <taxon>Solirubrobacterales</taxon>
        <taxon>Patulibacteraceae</taxon>
        <taxon>Patulibacter</taxon>
    </lineage>
</organism>